<gene>
    <name evidence="2" type="ORF">B0T25DRAFT_339719</name>
</gene>
<organism evidence="2 3">
    <name type="scientific">Lasiosphaeria hispida</name>
    <dbReference type="NCBI Taxonomy" id="260671"/>
    <lineage>
        <taxon>Eukaryota</taxon>
        <taxon>Fungi</taxon>
        <taxon>Dikarya</taxon>
        <taxon>Ascomycota</taxon>
        <taxon>Pezizomycotina</taxon>
        <taxon>Sordariomycetes</taxon>
        <taxon>Sordariomycetidae</taxon>
        <taxon>Sordariales</taxon>
        <taxon>Lasiosphaeriaceae</taxon>
        <taxon>Lasiosphaeria</taxon>
    </lineage>
</organism>
<reference evidence="2" key="2">
    <citation type="submission" date="2023-06" db="EMBL/GenBank/DDBJ databases">
        <authorList>
            <consortium name="Lawrence Berkeley National Laboratory"/>
            <person name="Haridas S."/>
            <person name="Hensen N."/>
            <person name="Bonometti L."/>
            <person name="Westerberg I."/>
            <person name="Brannstrom I.O."/>
            <person name="Guillou S."/>
            <person name="Cros-Aarteil S."/>
            <person name="Calhoun S."/>
            <person name="Kuo A."/>
            <person name="Mondo S."/>
            <person name="Pangilinan J."/>
            <person name="Riley R."/>
            <person name="Labutti K."/>
            <person name="Andreopoulos B."/>
            <person name="Lipzen A."/>
            <person name="Chen C."/>
            <person name="Yanf M."/>
            <person name="Daum C."/>
            <person name="Ng V."/>
            <person name="Clum A."/>
            <person name="Steindorff A."/>
            <person name="Ohm R."/>
            <person name="Martin F."/>
            <person name="Silar P."/>
            <person name="Natvig D."/>
            <person name="Lalanne C."/>
            <person name="Gautier V."/>
            <person name="Ament-Velasquez S.L."/>
            <person name="Kruys A."/>
            <person name="Hutchinson M.I."/>
            <person name="Powell A.J."/>
            <person name="Barry K."/>
            <person name="Miller A.N."/>
            <person name="Grigoriev I.V."/>
            <person name="Debuchy R."/>
            <person name="Gladieux P."/>
            <person name="Thoren M.H."/>
            <person name="Johannesson H."/>
        </authorList>
    </citation>
    <scope>NUCLEOTIDE SEQUENCE</scope>
    <source>
        <strain evidence="2">CBS 955.72</strain>
    </source>
</reference>
<dbReference type="AlphaFoldDB" id="A0AAJ0H685"/>
<feature type="compositionally biased region" description="Polar residues" evidence="1">
    <location>
        <begin position="105"/>
        <end position="114"/>
    </location>
</feature>
<keyword evidence="3" id="KW-1185">Reference proteome</keyword>
<sequence>MKSLLALLSRSPSVSSPWHRVPCKRTHAKTLASFGAFLQPHQRPKTLKHRRVLNKRAQETQTKYWKQNKTYAEAKSNHLWVIQALTSFPSRTWLLAVCTYTQSIGAEPTPNQSKPQRKGTESKQPRRRPTPACAQSIMHLQLVRGTGEITGSIVNIKRVVPRTFAMIQREPTHQPSRHP</sequence>
<protein>
    <submittedName>
        <fullName evidence="2">Uncharacterized protein</fullName>
    </submittedName>
</protein>
<accession>A0AAJ0H685</accession>
<feature type="region of interest" description="Disordered" evidence="1">
    <location>
        <begin position="105"/>
        <end position="132"/>
    </location>
</feature>
<dbReference type="Proteomes" id="UP001275084">
    <property type="component" value="Unassembled WGS sequence"/>
</dbReference>
<name>A0AAJ0H685_9PEZI</name>
<proteinExistence type="predicted"/>
<reference evidence="2" key="1">
    <citation type="journal article" date="2023" name="Mol. Phylogenet. Evol.">
        <title>Genome-scale phylogeny and comparative genomics of the fungal order Sordariales.</title>
        <authorList>
            <person name="Hensen N."/>
            <person name="Bonometti L."/>
            <person name="Westerberg I."/>
            <person name="Brannstrom I.O."/>
            <person name="Guillou S."/>
            <person name="Cros-Aarteil S."/>
            <person name="Calhoun S."/>
            <person name="Haridas S."/>
            <person name="Kuo A."/>
            <person name="Mondo S."/>
            <person name="Pangilinan J."/>
            <person name="Riley R."/>
            <person name="LaButti K."/>
            <person name="Andreopoulos B."/>
            <person name="Lipzen A."/>
            <person name="Chen C."/>
            <person name="Yan M."/>
            <person name="Daum C."/>
            <person name="Ng V."/>
            <person name="Clum A."/>
            <person name="Steindorff A."/>
            <person name="Ohm R.A."/>
            <person name="Martin F."/>
            <person name="Silar P."/>
            <person name="Natvig D.O."/>
            <person name="Lalanne C."/>
            <person name="Gautier V."/>
            <person name="Ament-Velasquez S.L."/>
            <person name="Kruys A."/>
            <person name="Hutchinson M.I."/>
            <person name="Powell A.J."/>
            <person name="Barry K."/>
            <person name="Miller A.N."/>
            <person name="Grigoriev I.V."/>
            <person name="Debuchy R."/>
            <person name="Gladieux P."/>
            <person name="Hiltunen Thoren M."/>
            <person name="Johannesson H."/>
        </authorList>
    </citation>
    <scope>NUCLEOTIDE SEQUENCE</scope>
    <source>
        <strain evidence="2">CBS 955.72</strain>
    </source>
</reference>
<evidence type="ECO:0000313" key="3">
    <source>
        <dbReference type="Proteomes" id="UP001275084"/>
    </source>
</evidence>
<evidence type="ECO:0000313" key="2">
    <source>
        <dbReference type="EMBL" id="KAK3341368.1"/>
    </source>
</evidence>
<dbReference type="EMBL" id="JAUIQD010000008">
    <property type="protein sequence ID" value="KAK3341368.1"/>
    <property type="molecule type" value="Genomic_DNA"/>
</dbReference>
<evidence type="ECO:0000256" key="1">
    <source>
        <dbReference type="SAM" id="MobiDB-lite"/>
    </source>
</evidence>
<comment type="caution">
    <text evidence="2">The sequence shown here is derived from an EMBL/GenBank/DDBJ whole genome shotgun (WGS) entry which is preliminary data.</text>
</comment>